<sequence>MMKCVQRPKIIMVPYPAQGHVTPMLKLASAFLKRGLEPVVVTPEFIHRRIAPKLMDQRISCMSIPDGLEEAGRPRDFFTIEMAMENNMPLHLERLVLELLGDGQQLIICMVVDLLASWAINVANRCGVQVAGFWPVMLAAYQLIAAIPHMLRSGIISQTGHPQYEGPICLPNQPVLSTEDLPWLIGTWAARSSRFKFWRRTMDRSRSLRWLLVNSFPEEISLVDESENESENENENDDKEEDSPPLRILEVGDLPGAIWSNNGSFWEEDMSCLDWLDKQIGWVVYISFGSWVSSIGEGKVKSLALALEASKLPFIWVLPAGTAWRDGLPVGYLERVSVSQQGKVVSWAPQMEVLQHKAVGCYLTHCGWNSTLEAIQCKKPLLCYPLAGDQFLNCAYIVQVWRIGVRMTGFGHTDLEEGLKRVMDDCHLINHRLMALNHRIMGTSSAAANLTAFIHDLNKFHSTT</sequence>
<dbReference type="EMBL" id="GHES01046604">
    <property type="protein sequence ID" value="MPA77163.1"/>
    <property type="molecule type" value="Transcribed_RNA"/>
</dbReference>
<feature type="compositionally biased region" description="Acidic residues" evidence="5">
    <location>
        <begin position="223"/>
        <end position="243"/>
    </location>
</feature>
<dbReference type="InterPro" id="IPR035595">
    <property type="entry name" value="UDP_glycos_trans_CS"/>
</dbReference>
<feature type="region of interest" description="Disordered" evidence="5">
    <location>
        <begin position="223"/>
        <end position="245"/>
    </location>
</feature>
<reference evidence="6" key="1">
    <citation type="submission" date="2019-08" db="EMBL/GenBank/DDBJ databases">
        <title>Reference gene set and small RNA set construction with multiple tissues from Davidia involucrata Baill.</title>
        <authorList>
            <person name="Yang H."/>
            <person name="Zhou C."/>
            <person name="Li G."/>
            <person name="Wang J."/>
            <person name="Gao P."/>
            <person name="Wang M."/>
            <person name="Wang R."/>
            <person name="Zhao Y."/>
        </authorList>
    </citation>
    <scope>NUCLEOTIDE SEQUENCE</scope>
    <source>
        <tissue evidence="6">Mixed with DoveR01_LX</tissue>
    </source>
</reference>
<protein>
    <recommendedName>
        <fullName evidence="4">Glycosyltransferase</fullName>
        <ecNumber evidence="4">2.4.1.-</ecNumber>
    </recommendedName>
</protein>
<dbReference type="Pfam" id="PF00201">
    <property type="entry name" value="UDPGT"/>
    <property type="match status" value="1"/>
</dbReference>
<gene>
    <name evidence="6" type="ORF">Din_046604</name>
</gene>
<dbReference type="GO" id="GO:0080044">
    <property type="term" value="F:quercetin 7-O-glucosyltransferase activity"/>
    <property type="evidence" value="ECO:0007669"/>
    <property type="project" value="TreeGrafter"/>
</dbReference>
<evidence type="ECO:0000256" key="4">
    <source>
        <dbReference type="RuleBase" id="RU362057"/>
    </source>
</evidence>
<name>A0A5B7CCJ8_DAVIN</name>
<dbReference type="PANTHER" id="PTHR11926">
    <property type="entry name" value="GLUCOSYL/GLUCURONOSYL TRANSFERASES"/>
    <property type="match status" value="1"/>
</dbReference>
<dbReference type="CDD" id="cd03784">
    <property type="entry name" value="GT1_Gtf-like"/>
    <property type="match status" value="1"/>
</dbReference>
<dbReference type="GO" id="GO:0080043">
    <property type="term" value="F:quercetin 3-O-glucosyltransferase activity"/>
    <property type="evidence" value="ECO:0007669"/>
    <property type="project" value="TreeGrafter"/>
</dbReference>
<keyword evidence="3 6" id="KW-0328">Glycosyltransferase</keyword>
<dbReference type="SUPFAM" id="SSF53756">
    <property type="entry name" value="UDP-Glycosyltransferase/glycogen phosphorylase"/>
    <property type="match status" value="1"/>
</dbReference>
<keyword evidence="2 3" id="KW-0808">Transferase</keyword>
<dbReference type="EC" id="2.4.1.-" evidence="4"/>
<dbReference type="PROSITE" id="PS00375">
    <property type="entry name" value="UDPGT"/>
    <property type="match status" value="1"/>
</dbReference>
<dbReference type="FunFam" id="3.40.50.2000:FF:000056">
    <property type="entry name" value="Glycosyltransferase"/>
    <property type="match status" value="1"/>
</dbReference>
<accession>A0A5B7CCJ8</accession>
<evidence type="ECO:0000256" key="5">
    <source>
        <dbReference type="SAM" id="MobiDB-lite"/>
    </source>
</evidence>
<evidence type="ECO:0000256" key="2">
    <source>
        <dbReference type="ARBA" id="ARBA00022679"/>
    </source>
</evidence>
<evidence type="ECO:0000256" key="1">
    <source>
        <dbReference type="ARBA" id="ARBA00009995"/>
    </source>
</evidence>
<organism evidence="6">
    <name type="scientific">Davidia involucrata</name>
    <name type="common">Dove tree</name>
    <dbReference type="NCBI Taxonomy" id="16924"/>
    <lineage>
        <taxon>Eukaryota</taxon>
        <taxon>Viridiplantae</taxon>
        <taxon>Streptophyta</taxon>
        <taxon>Embryophyta</taxon>
        <taxon>Tracheophyta</taxon>
        <taxon>Spermatophyta</taxon>
        <taxon>Magnoliopsida</taxon>
        <taxon>eudicotyledons</taxon>
        <taxon>Gunneridae</taxon>
        <taxon>Pentapetalae</taxon>
        <taxon>asterids</taxon>
        <taxon>Cornales</taxon>
        <taxon>Nyssaceae</taxon>
        <taxon>Davidia</taxon>
    </lineage>
</organism>
<comment type="similarity">
    <text evidence="1 3">Belongs to the UDP-glycosyltransferase family.</text>
</comment>
<dbReference type="AlphaFoldDB" id="A0A5B7CCJ8"/>
<evidence type="ECO:0000256" key="3">
    <source>
        <dbReference type="RuleBase" id="RU003718"/>
    </source>
</evidence>
<dbReference type="Gene3D" id="3.40.50.2000">
    <property type="entry name" value="Glycogen Phosphorylase B"/>
    <property type="match status" value="2"/>
</dbReference>
<dbReference type="InterPro" id="IPR002213">
    <property type="entry name" value="UDP_glucos_trans"/>
</dbReference>
<evidence type="ECO:0000313" key="6">
    <source>
        <dbReference type="EMBL" id="MPA77163.1"/>
    </source>
</evidence>
<dbReference type="PANTHER" id="PTHR11926:SF1402">
    <property type="entry name" value="GLYCOSYLTRANSFERASE"/>
    <property type="match status" value="1"/>
</dbReference>
<proteinExistence type="inferred from homology"/>